<sequence length="233" mass="26436">MNGSSPQHFLRISPVIQPTGRKMSLSPMWTGMILLGSLNNNLRNSAPVLSKIPLQFDFQAKKFQGKWYVIGLAGRNINTESLRHYKMYATMYQLQADHSYRVISNLIKGESCDIGLRTFVPKGQPGQFALDNFKAYGVTKYVFRVVKTNYDEFAILFFLSVKKSKVNFMASLYGRTKELRSEPKEKFIEFAQALGLSDEFLLFLHKDDIPSSTVYSPPWLPLPSPSPSLSICC</sequence>
<reference evidence="11" key="3">
    <citation type="submission" date="2025-09" db="UniProtKB">
        <authorList>
            <consortium name="Ensembl"/>
        </authorList>
    </citation>
    <scope>IDENTIFICATION</scope>
</reference>
<reference evidence="11" key="2">
    <citation type="submission" date="2025-08" db="UniProtKB">
        <authorList>
            <consortium name="Ensembl"/>
        </authorList>
    </citation>
    <scope>IDENTIFICATION</scope>
</reference>
<dbReference type="InterPro" id="IPR002345">
    <property type="entry name" value="Lipocalin"/>
</dbReference>
<keyword evidence="12" id="KW-1185">Reference proteome</keyword>
<proteinExistence type="inferred from homology"/>
<evidence type="ECO:0000256" key="6">
    <source>
        <dbReference type="ARBA" id="ARBA00022743"/>
    </source>
</evidence>
<dbReference type="GeneTree" id="ENSGT01050000244868"/>
<keyword evidence="6" id="KW-0494">Milk protein</keyword>
<evidence type="ECO:0000313" key="12">
    <source>
        <dbReference type="Proteomes" id="UP000007648"/>
    </source>
</evidence>
<dbReference type="Pfam" id="PF00061">
    <property type="entry name" value="Lipocalin"/>
    <property type="match status" value="1"/>
</dbReference>
<dbReference type="InterPro" id="IPR000566">
    <property type="entry name" value="Lipocln_cytosolic_FA-bd_dom"/>
</dbReference>
<dbReference type="RefSeq" id="XP_012409518.1">
    <property type="nucleotide sequence ID" value="XM_012554064.3"/>
</dbReference>
<evidence type="ECO:0000256" key="7">
    <source>
        <dbReference type="ARBA" id="ARBA00023157"/>
    </source>
</evidence>
<evidence type="ECO:0000256" key="4">
    <source>
        <dbReference type="ARBA" id="ARBA00022525"/>
    </source>
</evidence>
<dbReference type="PROSITE" id="PS00213">
    <property type="entry name" value="LIPOCALIN"/>
    <property type="match status" value="1"/>
</dbReference>
<keyword evidence="7" id="KW-1015">Disulfide bond</keyword>
<comment type="similarity">
    <text evidence="2 9">Belongs to the calycin superfamily. Lipocalin family.</text>
</comment>
<evidence type="ECO:0000256" key="2">
    <source>
        <dbReference type="ARBA" id="ARBA00006889"/>
    </source>
</evidence>
<dbReference type="InterPro" id="IPR003087">
    <property type="entry name" value="LCN2/LCN12"/>
</dbReference>
<dbReference type="Proteomes" id="UP000007648">
    <property type="component" value="Unassembled WGS sequence"/>
</dbReference>
<accession>A0A7N4PBE0</accession>
<dbReference type="InParanoid" id="A0A7N4PBE0"/>
<keyword evidence="4" id="KW-0964">Secreted</keyword>
<dbReference type="InterPro" id="IPR022272">
    <property type="entry name" value="Lipocalin_CS"/>
</dbReference>
<evidence type="ECO:0000256" key="1">
    <source>
        <dbReference type="ARBA" id="ARBA00004613"/>
    </source>
</evidence>
<dbReference type="PRINTS" id="PR01275">
    <property type="entry name" value="NGELATINASE"/>
</dbReference>
<dbReference type="GO" id="GO:0036094">
    <property type="term" value="F:small molecule binding"/>
    <property type="evidence" value="ECO:0007669"/>
    <property type="project" value="InterPro"/>
</dbReference>
<dbReference type="Gene3D" id="2.40.128.20">
    <property type="match status" value="1"/>
</dbReference>
<organism evidence="11 12">
    <name type="scientific">Sarcophilus harrisii</name>
    <name type="common">Tasmanian devil</name>
    <name type="synonym">Sarcophilus laniarius</name>
    <dbReference type="NCBI Taxonomy" id="9305"/>
    <lineage>
        <taxon>Eukaryota</taxon>
        <taxon>Metazoa</taxon>
        <taxon>Chordata</taxon>
        <taxon>Craniata</taxon>
        <taxon>Vertebrata</taxon>
        <taxon>Euteleostomi</taxon>
        <taxon>Mammalia</taxon>
        <taxon>Metatheria</taxon>
        <taxon>Dasyuromorphia</taxon>
        <taxon>Dasyuridae</taxon>
        <taxon>Sarcophilus</taxon>
    </lineage>
</organism>
<keyword evidence="5" id="KW-0732">Signal</keyword>
<reference evidence="11 12" key="1">
    <citation type="journal article" date="2011" name="Proc. Natl. Acad. Sci. U.S.A.">
        <title>Genetic diversity and population structure of the endangered marsupial Sarcophilus harrisii (Tasmanian devil).</title>
        <authorList>
            <person name="Miller W."/>
            <person name="Hayes V.M."/>
            <person name="Ratan A."/>
            <person name="Petersen D.C."/>
            <person name="Wittekindt N.E."/>
            <person name="Miller J."/>
            <person name="Walenz B."/>
            <person name="Knight J."/>
            <person name="Qi J."/>
            <person name="Zhao F."/>
            <person name="Wang Q."/>
            <person name="Bedoya-Reina O.C."/>
            <person name="Katiyar N."/>
            <person name="Tomsho L.P."/>
            <person name="Kasson L.M."/>
            <person name="Hardie R.A."/>
            <person name="Woodbridge P."/>
            <person name="Tindall E.A."/>
            <person name="Bertelsen M.F."/>
            <person name="Dixon D."/>
            <person name="Pyecroft S."/>
            <person name="Helgen K.M."/>
            <person name="Lesk A.M."/>
            <person name="Pringle T.H."/>
            <person name="Patterson N."/>
            <person name="Zhang Y."/>
            <person name="Kreiss A."/>
            <person name="Woods G.M."/>
            <person name="Jones M.E."/>
            <person name="Schuster S.C."/>
        </authorList>
    </citation>
    <scope>NUCLEOTIDE SEQUENCE [LARGE SCALE GENOMIC DNA]</scope>
</reference>
<dbReference type="GeneID" id="105751178"/>
<evidence type="ECO:0000259" key="10">
    <source>
        <dbReference type="Pfam" id="PF00061"/>
    </source>
</evidence>
<dbReference type="OrthoDB" id="192402at2759"/>
<feature type="domain" description="Lipocalin/cytosolic fatty-acid binding" evidence="10">
    <location>
        <begin position="64"/>
        <end position="206"/>
    </location>
</feature>
<evidence type="ECO:0000256" key="5">
    <source>
        <dbReference type="ARBA" id="ARBA00022729"/>
    </source>
</evidence>
<dbReference type="InterPro" id="IPR012674">
    <property type="entry name" value="Calycin"/>
</dbReference>
<evidence type="ECO:0000256" key="3">
    <source>
        <dbReference type="ARBA" id="ARBA00022448"/>
    </source>
</evidence>
<dbReference type="PANTHER" id="PTHR11430:SF13">
    <property type="entry name" value="NEUTROPHIL GELATINASE-ASSOCIATED LIPOCALIN"/>
    <property type="match status" value="1"/>
</dbReference>
<evidence type="ECO:0000256" key="9">
    <source>
        <dbReference type="RuleBase" id="RU003695"/>
    </source>
</evidence>
<dbReference type="KEGG" id="shr:105751178"/>
<gene>
    <name evidence="11" type="primary">C8G</name>
</gene>
<evidence type="ECO:0000256" key="8">
    <source>
        <dbReference type="ARBA" id="ARBA00023180"/>
    </source>
</evidence>
<protein>
    <submittedName>
        <fullName evidence="11">Complement C8 gamma chain</fullName>
    </submittedName>
</protein>
<keyword evidence="8" id="KW-0325">Glycoprotein</keyword>
<evidence type="ECO:0000313" key="11">
    <source>
        <dbReference type="Ensembl" id="ENSSHAP00000035877.1"/>
    </source>
</evidence>
<dbReference type="PANTHER" id="PTHR11430">
    <property type="entry name" value="LIPOCALIN"/>
    <property type="match status" value="1"/>
</dbReference>
<keyword evidence="3" id="KW-0813">Transport</keyword>
<dbReference type="PRINTS" id="PR00179">
    <property type="entry name" value="LIPOCALIN"/>
</dbReference>
<comment type="subcellular location">
    <subcellularLocation>
        <location evidence="1">Secreted</location>
    </subcellularLocation>
</comment>
<dbReference type="Ensembl" id="ENSSHAT00000050929.1">
    <property type="protein sequence ID" value="ENSSHAP00000035877.1"/>
    <property type="gene ID" value="ENSSHAG00000029489.1"/>
</dbReference>
<dbReference type="GO" id="GO:0005615">
    <property type="term" value="C:extracellular space"/>
    <property type="evidence" value="ECO:0007669"/>
    <property type="project" value="TreeGrafter"/>
</dbReference>
<dbReference type="SUPFAM" id="SSF50814">
    <property type="entry name" value="Lipocalins"/>
    <property type="match status" value="1"/>
</dbReference>
<name>A0A7N4PBE0_SARHA</name>
<dbReference type="CTD" id="733"/>
<dbReference type="AlphaFoldDB" id="A0A7N4PBE0"/>